<dbReference type="GeneTree" id="ENSGT00510000048827"/>
<proteinExistence type="predicted"/>
<evidence type="ECO:0000313" key="1">
    <source>
        <dbReference type="Ensembl" id="ENSEBUP00000018063.1"/>
    </source>
</evidence>
<dbReference type="GO" id="GO:0090090">
    <property type="term" value="P:negative regulation of canonical Wnt signaling pathway"/>
    <property type="evidence" value="ECO:0007669"/>
    <property type="project" value="InterPro"/>
</dbReference>
<organism evidence="1 2">
    <name type="scientific">Eptatretus burgeri</name>
    <name type="common">Inshore hagfish</name>
    <dbReference type="NCBI Taxonomy" id="7764"/>
    <lineage>
        <taxon>Eukaryota</taxon>
        <taxon>Metazoa</taxon>
        <taxon>Chordata</taxon>
        <taxon>Craniata</taxon>
        <taxon>Vertebrata</taxon>
        <taxon>Cyclostomata</taxon>
        <taxon>Myxini</taxon>
        <taxon>Myxiniformes</taxon>
        <taxon>Myxinidae</taxon>
        <taxon>Eptatretinae</taxon>
        <taxon>Eptatretus</taxon>
    </lineage>
</organism>
<dbReference type="GO" id="GO:0005856">
    <property type="term" value="C:cytoskeleton"/>
    <property type="evidence" value="ECO:0007669"/>
    <property type="project" value="InterPro"/>
</dbReference>
<protein>
    <submittedName>
        <fullName evidence="1">Uncharacterized protein</fullName>
    </submittedName>
</protein>
<accession>A0A8C4QN66</accession>
<evidence type="ECO:0000313" key="2">
    <source>
        <dbReference type="Proteomes" id="UP000694388"/>
    </source>
</evidence>
<reference evidence="1" key="2">
    <citation type="submission" date="2025-09" db="UniProtKB">
        <authorList>
            <consortium name="Ensembl"/>
        </authorList>
    </citation>
    <scope>IDENTIFICATION</scope>
</reference>
<dbReference type="PANTHER" id="PTHR31043">
    <property type="entry name" value="NEPHROCYSTIN-4"/>
    <property type="match status" value="1"/>
</dbReference>
<reference evidence="1" key="1">
    <citation type="submission" date="2025-08" db="UniProtKB">
        <authorList>
            <consortium name="Ensembl"/>
        </authorList>
    </citation>
    <scope>IDENTIFICATION</scope>
</reference>
<dbReference type="Ensembl" id="ENSEBUT00000018639.1">
    <property type="protein sequence ID" value="ENSEBUP00000018063.1"/>
    <property type="gene ID" value="ENSEBUG00000011283.1"/>
</dbReference>
<dbReference type="GO" id="GO:0097730">
    <property type="term" value="C:non-motile cilium"/>
    <property type="evidence" value="ECO:0007669"/>
    <property type="project" value="InterPro"/>
</dbReference>
<keyword evidence="2" id="KW-1185">Reference proteome</keyword>
<dbReference type="InterPro" id="IPR029775">
    <property type="entry name" value="NPHP4"/>
</dbReference>
<dbReference type="AlphaFoldDB" id="A0A8C4QN66"/>
<name>A0A8C4QN66_EPTBU</name>
<dbReference type="Proteomes" id="UP000694388">
    <property type="component" value="Unplaced"/>
</dbReference>
<dbReference type="PANTHER" id="PTHR31043:SF3">
    <property type="entry name" value="NEPHROCYSTIN-4"/>
    <property type="match status" value="1"/>
</dbReference>
<sequence>MTLFHGSPRSLVHPALEGPIETNKLLQSIEGCSVTFRLSRYQALENAFHLLPENCLVSAHDSIPGFARPLTDPRKPPALCNVSTNFTVWRLFSGSSA</sequence>